<comment type="caution">
    <text evidence="3">The sequence shown here is derived from an EMBL/GenBank/DDBJ whole genome shotgun (WGS) entry which is preliminary data.</text>
</comment>
<feature type="compositionally biased region" description="Basic residues" evidence="2">
    <location>
        <begin position="25"/>
        <end position="35"/>
    </location>
</feature>
<organism evidence="3 4">
    <name type="scientific">Penicillium freii</name>
    <dbReference type="NCBI Taxonomy" id="48697"/>
    <lineage>
        <taxon>Eukaryota</taxon>
        <taxon>Fungi</taxon>
        <taxon>Dikarya</taxon>
        <taxon>Ascomycota</taxon>
        <taxon>Pezizomycotina</taxon>
        <taxon>Eurotiomycetes</taxon>
        <taxon>Eurotiomycetidae</taxon>
        <taxon>Eurotiales</taxon>
        <taxon>Aspergillaceae</taxon>
        <taxon>Penicillium</taxon>
    </lineage>
</organism>
<sequence length="145" mass="16287">MKYSPRTKTQKRDSEGCGNGEVRRERKKRDQRRRQNSALAPRSEGGESILRLALLSLSSLPRKSVSTTLCTVQFLIIALCAPFKPDCLQKNAFNEDKCQAQIDALYECCNAFYQAQGDQASTLSCPKASLLRLKMKQRAQAAEKK</sequence>
<dbReference type="InterPro" id="IPR027179">
    <property type="entry name" value="CMC4"/>
</dbReference>
<dbReference type="Pfam" id="PF08991">
    <property type="entry name" value="CMC4"/>
    <property type="match status" value="1"/>
</dbReference>
<evidence type="ECO:0000256" key="1">
    <source>
        <dbReference type="ARBA" id="ARBA00019406"/>
    </source>
</evidence>
<keyword evidence="4" id="KW-1185">Reference proteome</keyword>
<reference evidence="3 4" key="1">
    <citation type="submission" date="2015-10" db="EMBL/GenBank/DDBJ databases">
        <title>Genome sequencing of Penicillium freii.</title>
        <authorList>
            <person name="Nguyen H.D."/>
            <person name="Visagie C.M."/>
            <person name="Seifert K.A."/>
        </authorList>
    </citation>
    <scope>NUCLEOTIDE SEQUENCE [LARGE SCALE GENOMIC DNA]</scope>
    <source>
        <strain evidence="3 4">DAOM 242723</strain>
    </source>
</reference>
<dbReference type="AlphaFoldDB" id="A0A101MAE8"/>
<protein>
    <recommendedName>
        <fullName evidence="1">Cx9C motif-containing protein 4, mitochondrial</fullName>
    </recommendedName>
</protein>
<accession>A0A101MAE8</accession>
<dbReference type="InterPro" id="IPR009069">
    <property type="entry name" value="Cys_alpha_HP_mot_SF"/>
</dbReference>
<evidence type="ECO:0000313" key="4">
    <source>
        <dbReference type="Proteomes" id="UP000055045"/>
    </source>
</evidence>
<gene>
    <name evidence="3" type="ORF">ACN42_g10241</name>
</gene>
<proteinExistence type="predicted"/>
<dbReference type="Gene3D" id="1.10.287.1130">
    <property type="entry name" value="CytochromE C oxidase copper chaperone"/>
    <property type="match status" value="1"/>
</dbReference>
<dbReference type="Proteomes" id="UP000055045">
    <property type="component" value="Unassembled WGS sequence"/>
</dbReference>
<dbReference type="STRING" id="48697.A0A101MAE8"/>
<evidence type="ECO:0000313" key="3">
    <source>
        <dbReference type="EMBL" id="KUM56959.1"/>
    </source>
</evidence>
<dbReference type="EMBL" id="LLXE01000416">
    <property type="protein sequence ID" value="KUM56959.1"/>
    <property type="molecule type" value="Genomic_DNA"/>
</dbReference>
<name>A0A101MAE8_PENFR</name>
<feature type="region of interest" description="Disordered" evidence="2">
    <location>
        <begin position="1"/>
        <end position="44"/>
    </location>
</feature>
<dbReference type="SUPFAM" id="SSF47072">
    <property type="entry name" value="Cysteine alpha-hairpin motif"/>
    <property type="match status" value="1"/>
</dbReference>
<evidence type="ECO:0000256" key="2">
    <source>
        <dbReference type="SAM" id="MobiDB-lite"/>
    </source>
</evidence>